<keyword evidence="11" id="KW-1185">Reference proteome</keyword>
<accession>A0A9J5Y9Y3</accession>
<keyword evidence="6" id="KW-0472">Membrane</keyword>
<dbReference type="GO" id="GO:0005794">
    <property type="term" value="C:Golgi apparatus"/>
    <property type="evidence" value="ECO:0007669"/>
    <property type="project" value="TreeGrafter"/>
</dbReference>
<keyword evidence="7" id="KW-0732">Signal</keyword>
<feature type="signal peptide" evidence="7">
    <location>
        <begin position="1"/>
        <end position="34"/>
    </location>
</feature>
<evidence type="ECO:0000259" key="9">
    <source>
        <dbReference type="Pfam" id="PF14416"/>
    </source>
</evidence>
<evidence type="ECO:0000313" key="10">
    <source>
        <dbReference type="EMBL" id="KAG5597539.1"/>
    </source>
</evidence>
<evidence type="ECO:0000256" key="4">
    <source>
        <dbReference type="ARBA" id="ARBA00022968"/>
    </source>
</evidence>
<dbReference type="OrthoDB" id="630188at2759"/>
<sequence>MMRAIGLRSGWTFFTLLICSLISLLVLLLRHTTAAQPHKKNCNLFRGSWIEDETNNYPLYNSTHCPFIEHEFNCQRNGRPDKDYLKYRWKPHGCSLTRFDGGAFLKKFKGKSIMFVGDSLSRNQWLSLVCLLYTSQPKANYNTTRVGDVSIFTFLDFGVQVMLDRSVYLVDVVMEKKGRILKLDSIEGGKLWKGIDMLIFNTWHWWNRRGISQPWDYIKVGGKYYKDMDRMVAFEKALLTWAKWIDTNIIPSKQVVFFQGISPSHYNGTEWGQPGIKSCSGQTRPLNGSTYPAGLPPSLTVQKNVLLTIKKEVTLLDVTNLSLLRKDGHPSIYGMNGRKGMDCSHWCLAGVPDTWNEILYNLGNWIYDNSYPFYNSSICSFIEGQFNCQGNGRPDKLYLKYKWKPNACELPKFEGLEFLKRVKGKKIMFIGDSLSLNQWQSLTCMLHAAFPKLNYTLQRKGDVSNFDHNVSLILSRNAFLVDLVKEKIGRVLKLDSIQNGDAWKGFDMLIFNTWHWWLHKGSQQSWDFIQKGDQIYKDMDRLVAFKEGLKTWSNWVESNIDPTKTRVFFQGISPTHYSGQEWNASKPSSNCNGETQPISGSVYPGGPMTATTIVKEIIGNMSKPVTLLDITLLSQLRKDGHPSIYGMNNNNGTKIKKGNDCSHWCLAGVPDTWNLLFYALLLDRQTKSSNTI</sequence>
<feature type="domain" description="Trichome birefringence-like N-terminal" evidence="9">
    <location>
        <begin position="362"/>
        <end position="409"/>
    </location>
</feature>
<comment type="subcellular location">
    <subcellularLocation>
        <location evidence="1">Membrane</location>
        <topology evidence="1">Single-pass membrane protein</topology>
    </subcellularLocation>
</comment>
<evidence type="ECO:0000259" key="8">
    <source>
        <dbReference type="Pfam" id="PF13839"/>
    </source>
</evidence>
<dbReference type="InterPro" id="IPR025846">
    <property type="entry name" value="TBL_N"/>
</dbReference>
<feature type="domain" description="Trichome birefringence-like N-terminal" evidence="9">
    <location>
        <begin position="40"/>
        <end position="95"/>
    </location>
</feature>
<evidence type="ECO:0000256" key="1">
    <source>
        <dbReference type="ARBA" id="ARBA00004167"/>
    </source>
</evidence>
<keyword evidence="5" id="KW-1133">Transmembrane helix</keyword>
<dbReference type="PANTHER" id="PTHR32285">
    <property type="entry name" value="PROTEIN TRICHOME BIREFRINGENCE-LIKE 9-RELATED"/>
    <property type="match status" value="1"/>
</dbReference>
<feature type="domain" description="Trichome birefringence-like C-terminal" evidence="8">
    <location>
        <begin position="96"/>
        <end position="361"/>
    </location>
</feature>
<name>A0A9J5Y9Y3_SOLCO</name>
<dbReference type="EMBL" id="JACXVP010000007">
    <property type="protein sequence ID" value="KAG5597539.1"/>
    <property type="molecule type" value="Genomic_DNA"/>
</dbReference>
<dbReference type="GO" id="GO:0016020">
    <property type="term" value="C:membrane"/>
    <property type="evidence" value="ECO:0007669"/>
    <property type="project" value="UniProtKB-SubCell"/>
</dbReference>
<organism evidence="10 11">
    <name type="scientific">Solanum commersonii</name>
    <name type="common">Commerson's wild potato</name>
    <name type="synonym">Commerson's nightshade</name>
    <dbReference type="NCBI Taxonomy" id="4109"/>
    <lineage>
        <taxon>Eukaryota</taxon>
        <taxon>Viridiplantae</taxon>
        <taxon>Streptophyta</taxon>
        <taxon>Embryophyta</taxon>
        <taxon>Tracheophyta</taxon>
        <taxon>Spermatophyta</taxon>
        <taxon>Magnoliopsida</taxon>
        <taxon>eudicotyledons</taxon>
        <taxon>Gunneridae</taxon>
        <taxon>Pentapetalae</taxon>
        <taxon>asterids</taxon>
        <taxon>lamiids</taxon>
        <taxon>Solanales</taxon>
        <taxon>Solanaceae</taxon>
        <taxon>Solanoideae</taxon>
        <taxon>Solaneae</taxon>
        <taxon>Solanum</taxon>
    </lineage>
</organism>
<dbReference type="PANTHER" id="PTHR32285:SF206">
    <property type="entry name" value="PROTEIN TRICHOME BIREFRINGENCE-LIKE 37"/>
    <property type="match status" value="1"/>
</dbReference>
<protein>
    <recommendedName>
        <fullName evidence="12">Trichome birefringence-like N-terminal domain-containing protein</fullName>
    </recommendedName>
</protein>
<evidence type="ECO:0000256" key="6">
    <source>
        <dbReference type="ARBA" id="ARBA00023136"/>
    </source>
</evidence>
<dbReference type="InterPro" id="IPR029962">
    <property type="entry name" value="TBL"/>
</dbReference>
<dbReference type="Pfam" id="PF14416">
    <property type="entry name" value="PMR5N"/>
    <property type="match status" value="2"/>
</dbReference>
<evidence type="ECO:0000256" key="5">
    <source>
        <dbReference type="ARBA" id="ARBA00022989"/>
    </source>
</evidence>
<proteinExistence type="inferred from homology"/>
<dbReference type="InterPro" id="IPR026057">
    <property type="entry name" value="TBL_C"/>
</dbReference>
<dbReference type="AlphaFoldDB" id="A0A9J5Y9Y3"/>
<evidence type="ECO:0000256" key="3">
    <source>
        <dbReference type="ARBA" id="ARBA00022692"/>
    </source>
</evidence>
<evidence type="ECO:0000256" key="2">
    <source>
        <dbReference type="ARBA" id="ARBA00007727"/>
    </source>
</evidence>
<evidence type="ECO:0000256" key="7">
    <source>
        <dbReference type="SAM" id="SignalP"/>
    </source>
</evidence>
<gene>
    <name evidence="10" type="ORF">H5410_038771</name>
</gene>
<feature type="domain" description="Trichome birefringence-like C-terminal" evidence="8">
    <location>
        <begin position="410"/>
        <end position="679"/>
    </location>
</feature>
<reference evidence="10 11" key="1">
    <citation type="submission" date="2020-09" db="EMBL/GenBank/DDBJ databases">
        <title>De no assembly of potato wild relative species, Solanum commersonii.</title>
        <authorList>
            <person name="Cho K."/>
        </authorList>
    </citation>
    <scope>NUCLEOTIDE SEQUENCE [LARGE SCALE GENOMIC DNA]</scope>
    <source>
        <strain evidence="10">LZ3.2</strain>
        <tissue evidence="10">Leaf</tissue>
    </source>
</reference>
<feature type="chain" id="PRO_5039888438" description="Trichome birefringence-like N-terminal domain-containing protein" evidence="7">
    <location>
        <begin position="35"/>
        <end position="692"/>
    </location>
</feature>
<dbReference type="Pfam" id="PF13839">
    <property type="entry name" value="PC-Esterase"/>
    <property type="match status" value="2"/>
</dbReference>
<keyword evidence="4" id="KW-0735">Signal-anchor</keyword>
<evidence type="ECO:0000313" key="11">
    <source>
        <dbReference type="Proteomes" id="UP000824120"/>
    </source>
</evidence>
<keyword evidence="3" id="KW-0812">Transmembrane</keyword>
<comment type="caution">
    <text evidence="10">The sequence shown here is derived from an EMBL/GenBank/DDBJ whole genome shotgun (WGS) entry which is preliminary data.</text>
</comment>
<evidence type="ECO:0008006" key="12">
    <source>
        <dbReference type="Google" id="ProtNLM"/>
    </source>
</evidence>
<dbReference type="GO" id="GO:0016413">
    <property type="term" value="F:O-acetyltransferase activity"/>
    <property type="evidence" value="ECO:0007669"/>
    <property type="project" value="InterPro"/>
</dbReference>
<dbReference type="Proteomes" id="UP000824120">
    <property type="component" value="Chromosome 7"/>
</dbReference>
<comment type="similarity">
    <text evidence="2">Belongs to the PC-esterase family. TBL subfamily.</text>
</comment>